<name>A0ABS4Y2P5_9ACTN</name>
<comment type="caution">
    <text evidence="2">The sequence shown here is derived from an EMBL/GenBank/DDBJ whole genome shotgun (WGS) entry which is preliminary data.</text>
</comment>
<dbReference type="EMBL" id="JAGIOH010000001">
    <property type="protein sequence ID" value="MBP2403046.1"/>
    <property type="molecule type" value="Genomic_DNA"/>
</dbReference>
<keyword evidence="3" id="KW-1185">Reference proteome</keyword>
<dbReference type="RefSeq" id="WP_130877998.1">
    <property type="nucleotide sequence ID" value="NZ_JAGIOH010000001.1"/>
</dbReference>
<sequence length="128" mass="13634">MTMNDLWPIARSRWLPWYRTRPFWGGLLMCLGGVEIVLTTWDGLGMLPFSGTAGASAWLLGSLCLVSGLATWQAPDRRAFPGVLALVLSLVSLVAANMGGLFLGFLLLASGGAITVAWTPEPRNGKAS</sequence>
<keyword evidence="1" id="KW-0812">Transmembrane</keyword>
<dbReference type="Proteomes" id="UP001519291">
    <property type="component" value="Unassembled WGS sequence"/>
</dbReference>
<keyword evidence="1" id="KW-1133">Transmembrane helix</keyword>
<evidence type="ECO:0000313" key="3">
    <source>
        <dbReference type="Proteomes" id="UP001519291"/>
    </source>
</evidence>
<protein>
    <recommendedName>
        <fullName evidence="4">SPW repeat-containing protein</fullName>
    </recommendedName>
</protein>
<evidence type="ECO:0000256" key="1">
    <source>
        <dbReference type="SAM" id="Phobius"/>
    </source>
</evidence>
<organism evidence="2 3">
    <name type="scientific">Streptomyces syringium</name>
    <dbReference type="NCBI Taxonomy" id="76729"/>
    <lineage>
        <taxon>Bacteria</taxon>
        <taxon>Bacillati</taxon>
        <taxon>Actinomycetota</taxon>
        <taxon>Actinomycetes</taxon>
        <taxon>Kitasatosporales</taxon>
        <taxon>Streptomycetaceae</taxon>
        <taxon>Streptomyces</taxon>
    </lineage>
</organism>
<gene>
    <name evidence="2" type="ORF">JO379_002515</name>
</gene>
<evidence type="ECO:0008006" key="4">
    <source>
        <dbReference type="Google" id="ProtNLM"/>
    </source>
</evidence>
<evidence type="ECO:0000313" key="2">
    <source>
        <dbReference type="EMBL" id="MBP2403046.1"/>
    </source>
</evidence>
<dbReference type="InterPro" id="IPR046096">
    <property type="entry name" value="DUF6114"/>
</dbReference>
<proteinExistence type="predicted"/>
<feature type="transmembrane region" description="Helical" evidence="1">
    <location>
        <begin position="53"/>
        <end position="72"/>
    </location>
</feature>
<accession>A0ABS4Y2P5</accession>
<feature type="transmembrane region" description="Helical" evidence="1">
    <location>
        <begin position="79"/>
        <end position="96"/>
    </location>
</feature>
<reference evidence="2 3" key="1">
    <citation type="submission" date="2021-03" db="EMBL/GenBank/DDBJ databases">
        <title>Sequencing the genomes of 1000 actinobacteria strains.</title>
        <authorList>
            <person name="Klenk H.-P."/>
        </authorList>
    </citation>
    <scope>NUCLEOTIDE SEQUENCE [LARGE SCALE GENOMIC DNA]</scope>
    <source>
        <strain evidence="2 3">DSM 41480</strain>
    </source>
</reference>
<dbReference type="Pfam" id="PF19609">
    <property type="entry name" value="DUF6114"/>
    <property type="match status" value="1"/>
</dbReference>
<dbReference type="GeneID" id="91569384"/>
<feature type="transmembrane region" description="Helical" evidence="1">
    <location>
        <begin position="21"/>
        <end position="41"/>
    </location>
</feature>
<keyword evidence="1" id="KW-0472">Membrane</keyword>